<keyword evidence="3" id="KW-0805">Transcription regulation</keyword>
<evidence type="ECO:0000256" key="2">
    <source>
        <dbReference type="ARBA" id="ARBA00023012"/>
    </source>
</evidence>
<evidence type="ECO:0000256" key="6">
    <source>
        <dbReference type="PROSITE-ProRule" id="PRU00169"/>
    </source>
</evidence>
<dbReference type="CDD" id="cd17625">
    <property type="entry name" value="REC_OmpR_DrrD-like"/>
    <property type="match status" value="1"/>
</dbReference>
<dbReference type="FunFam" id="1.10.10.10:FF:000005">
    <property type="entry name" value="Two-component system response regulator"/>
    <property type="match status" value="1"/>
</dbReference>
<dbReference type="AlphaFoldDB" id="A0A1G1W7W9"/>
<keyword evidence="2" id="KW-0902">Two-component regulatory system</keyword>
<dbReference type="GO" id="GO:0000156">
    <property type="term" value="F:phosphorelay response regulator activity"/>
    <property type="evidence" value="ECO:0007669"/>
    <property type="project" value="TreeGrafter"/>
</dbReference>
<evidence type="ECO:0000256" key="7">
    <source>
        <dbReference type="PROSITE-ProRule" id="PRU01091"/>
    </source>
</evidence>
<dbReference type="GO" id="GO:0000976">
    <property type="term" value="F:transcription cis-regulatory region binding"/>
    <property type="evidence" value="ECO:0007669"/>
    <property type="project" value="TreeGrafter"/>
</dbReference>
<comment type="caution">
    <text evidence="10">The sequence shown here is derived from an EMBL/GenBank/DDBJ whole genome shotgun (WGS) entry which is preliminary data.</text>
</comment>
<dbReference type="Gene3D" id="1.10.10.10">
    <property type="entry name" value="Winged helix-like DNA-binding domain superfamily/Winged helix DNA-binding domain"/>
    <property type="match status" value="1"/>
</dbReference>
<dbReference type="FunFam" id="3.40.50.2300:FF:000001">
    <property type="entry name" value="DNA-binding response regulator PhoB"/>
    <property type="match status" value="1"/>
</dbReference>
<dbReference type="PROSITE" id="PS50110">
    <property type="entry name" value="RESPONSE_REGULATORY"/>
    <property type="match status" value="1"/>
</dbReference>
<evidence type="ECO:0000256" key="1">
    <source>
        <dbReference type="ARBA" id="ARBA00022553"/>
    </source>
</evidence>
<evidence type="ECO:0000256" key="5">
    <source>
        <dbReference type="ARBA" id="ARBA00023163"/>
    </source>
</evidence>
<dbReference type="CDD" id="cd00383">
    <property type="entry name" value="trans_reg_C"/>
    <property type="match status" value="1"/>
</dbReference>
<dbReference type="SUPFAM" id="SSF52172">
    <property type="entry name" value="CheY-like"/>
    <property type="match status" value="1"/>
</dbReference>
<dbReference type="InterPro" id="IPR036388">
    <property type="entry name" value="WH-like_DNA-bd_sf"/>
</dbReference>
<feature type="domain" description="OmpR/PhoB-type" evidence="9">
    <location>
        <begin position="125"/>
        <end position="224"/>
    </location>
</feature>
<dbReference type="SMART" id="SM00862">
    <property type="entry name" value="Trans_reg_C"/>
    <property type="match status" value="1"/>
</dbReference>
<dbReference type="PANTHER" id="PTHR48111:SF22">
    <property type="entry name" value="REGULATOR OF RPOS"/>
    <property type="match status" value="1"/>
</dbReference>
<dbReference type="InterPro" id="IPR039420">
    <property type="entry name" value="WalR-like"/>
</dbReference>
<dbReference type="EMBL" id="MHCP01000022">
    <property type="protein sequence ID" value="OGY23704.1"/>
    <property type="molecule type" value="Genomic_DNA"/>
</dbReference>
<evidence type="ECO:0000259" key="8">
    <source>
        <dbReference type="PROSITE" id="PS50110"/>
    </source>
</evidence>
<reference evidence="10 11" key="1">
    <citation type="journal article" date="2016" name="Nat. Commun.">
        <title>Thousands of microbial genomes shed light on interconnected biogeochemical processes in an aquifer system.</title>
        <authorList>
            <person name="Anantharaman K."/>
            <person name="Brown C.T."/>
            <person name="Hug L.A."/>
            <person name="Sharon I."/>
            <person name="Castelle C.J."/>
            <person name="Probst A.J."/>
            <person name="Thomas B.C."/>
            <person name="Singh A."/>
            <person name="Wilkins M.J."/>
            <person name="Karaoz U."/>
            <person name="Brodie E.L."/>
            <person name="Williams K.H."/>
            <person name="Hubbard S.S."/>
            <person name="Banfield J.F."/>
        </authorList>
    </citation>
    <scope>NUCLEOTIDE SEQUENCE [LARGE SCALE GENOMIC DNA]</scope>
</reference>
<dbReference type="Pfam" id="PF00072">
    <property type="entry name" value="Response_reg"/>
    <property type="match status" value="1"/>
</dbReference>
<dbReference type="PROSITE" id="PS51755">
    <property type="entry name" value="OMPR_PHOB"/>
    <property type="match status" value="1"/>
</dbReference>
<dbReference type="Pfam" id="PF00486">
    <property type="entry name" value="Trans_reg_C"/>
    <property type="match status" value="1"/>
</dbReference>
<evidence type="ECO:0000259" key="9">
    <source>
        <dbReference type="PROSITE" id="PS51755"/>
    </source>
</evidence>
<dbReference type="PANTHER" id="PTHR48111">
    <property type="entry name" value="REGULATOR OF RPOS"/>
    <property type="match status" value="1"/>
</dbReference>
<evidence type="ECO:0000313" key="11">
    <source>
        <dbReference type="Proteomes" id="UP000176631"/>
    </source>
</evidence>
<keyword evidence="1 6" id="KW-0597">Phosphoprotein</keyword>
<dbReference type="GO" id="GO:0032993">
    <property type="term" value="C:protein-DNA complex"/>
    <property type="evidence" value="ECO:0007669"/>
    <property type="project" value="TreeGrafter"/>
</dbReference>
<evidence type="ECO:0000256" key="4">
    <source>
        <dbReference type="ARBA" id="ARBA00023125"/>
    </source>
</evidence>
<dbReference type="Gene3D" id="6.10.250.690">
    <property type="match status" value="1"/>
</dbReference>
<organism evidence="10 11">
    <name type="scientific">Candidatus Woykebacteria bacterium RBG_13_40_15</name>
    <dbReference type="NCBI Taxonomy" id="1802593"/>
    <lineage>
        <taxon>Bacteria</taxon>
        <taxon>Candidatus Woykeibacteriota</taxon>
    </lineage>
</organism>
<dbReference type="GO" id="GO:0006355">
    <property type="term" value="P:regulation of DNA-templated transcription"/>
    <property type="evidence" value="ECO:0007669"/>
    <property type="project" value="InterPro"/>
</dbReference>
<evidence type="ECO:0000256" key="3">
    <source>
        <dbReference type="ARBA" id="ARBA00023015"/>
    </source>
</evidence>
<protein>
    <submittedName>
        <fullName evidence="10">DNA-binding response regulator</fullName>
    </submittedName>
</protein>
<dbReference type="InterPro" id="IPR011006">
    <property type="entry name" value="CheY-like_superfamily"/>
</dbReference>
<feature type="modified residue" description="4-aspartylphosphate" evidence="6">
    <location>
        <position position="51"/>
    </location>
</feature>
<dbReference type="Gene3D" id="3.40.50.2300">
    <property type="match status" value="1"/>
</dbReference>
<keyword evidence="5" id="KW-0804">Transcription</keyword>
<feature type="DNA-binding region" description="OmpR/PhoB-type" evidence="7">
    <location>
        <begin position="125"/>
        <end position="224"/>
    </location>
</feature>
<accession>A0A1G1W7W9</accession>
<feature type="domain" description="Response regulatory" evidence="8">
    <location>
        <begin position="2"/>
        <end position="117"/>
    </location>
</feature>
<keyword evidence="4 7" id="KW-0238">DNA-binding</keyword>
<sequence length="237" mass="26826">MRVLVVEDEHKIANSIKKGLEQESYAVDAAYDGTDGFDLAAVEEYDCIILDLMLPGMDGVEVCKKLRQEEQIHTPILMLTAKGQLNDRVEGLNAGADDYLVKPFAFAELLARIKALTRRPKNGLGTTLTVGDLSLNTLNFEVKRSGKQIQLSKKEFSLLEYLLRNTGKIITKNQIINHVWDYDADVLPNTVEVYIGYLRDKIDKPFKEPSLIKTVRGFGYKIENKIPILRKLKIEDK</sequence>
<proteinExistence type="predicted"/>
<dbReference type="STRING" id="1802593.A2172_00055"/>
<evidence type="ECO:0000313" key="10">
    <source>
        <dbReference type="EMBL" id="OGY23704.1"/>
    </source>
</evidence>
<dbReference type="SMART" id="SM00448">
    <property type="entry name" value="REC"/>
    <property type="match status" value="1"/>
</dbReference>
<gene>
    <name evidence="10" type="ORF">A2172_00055</name>
</gene>
<dbReference type="InterPro" id="IPR001867">
    <property type="entry name" value="OmpR/PhoB-type_DNA-bd"/>
</dbReference>
<dbReference type="Proteomes" id="UP000176631">
    <property type="component" value="Unassembled WGS sequence"/>
</dbReference>
<name>A0A1G1W7W9_9BACT</name>
<dbReference type="GO" id="GO:0005829">
    <property type="term" value="C:cytosol"/>
    <property type="evidence" value="ECO:0007669"/>
    <property type="project" value="TreeGrafter"/>
</dbReference>
<dbReference type="InterPro" id="IPR001789">
    <property type="entry name" value="Sig_transdc_resp-reg_receiver"/>
</dbReference>